<proteinExistence type="predicted"/>
<name>A0AAN4ZMB7_9BILA</name>
<dbReference type="AlphaFoldDB" id="A0AAN4ZMB7"/>
<gene>
    <name evidence="2" type="ORF">PMAYCL1PPCAC_12104</name>
</gene>
<evidence type="ECO:0000256" key="1">
    <source>
        <dbReference type="SAM" id="MobiDB-lite"/>
    </source>
</evidence>
<sequence length="304" mass="34544">MDQVALFVEGIVKEEELDGELQRSSMDTIEEENSEGASMLDWETEMELDLMDPDAPKEETKTPAPKATDARSARADFVFDLVNLYLDRIKMKETMRSGDPSVNVDHCRKSLSFSSERNQMWSKVTERCNVRFGDTLGINNVEQIKKIYGNRLSRPKKNHIPSHPEELLAGGPFNPEGRYTPIKTEKRRSEEATPTIEITVGKKIKLADSSTPSTSDRLTSHSSTPQSSSGDRMDSILRAFDRSEEVTGLKEQLIEKDKEIDRLKKLIVKMSDSHLMKMESAMEMFKKALRDETAQEIINAIQRQ</sequence>
<dbReference type="Proteomes" id="UP001328107">
    <property type="component" value="Unassembled WGS sequence"/>
</dbReference>
<accession>A0AAN4ZMB7</accession>
<feature type="compositionally biased region" description="Polar residues" evidence="1">
    <location>
        <begin position="208"/>
        <end position="217"/>
    </location>
</feature>
<comment type="caution">
    <text evidence="2">The sequence shown here is derived from an EMBL/GenBank/DDBJ whole genome shotgun (WGS) entry which is preliminary data.</text>
</comment>
<feature type="region of interest" description="Disordered" evidence="1">
    <location>
        <begin position="50"/>
        <end position="69"/>
    </location>
</feature>
<dbReference type="EMBL" id="BTRK01000003">
    <property type="protein sequence ID" value="GMR41909.1"/>
    <property type="molecule type" value="Genomic_DNA"/>
</dbReference>
<feature type="region of interest" description="Disordered" evidence="1">
    <location>
        <begin position="18"/>
        <end position="43"/>
    </location>
</feature>
<protein>
    <submittedName>
        <fullName evidence="2">Uncharacterized protein</fullName>
    </submittedName>
</protein>
<keyword evidence="3" id="KW-1185">Reference proteome</keyword>
<reference evidence="3" key="1">
    <citation type="submission" date="2022-10" db="EMBL/GenBank/DDBJ databases">
        <title>Genome assembly of Pristionchus species.</title>
        <authorList>
            <person name="Yoshida K."/>
            <person name="Sommer R.J."/>
        </authorList>
    </citation>
    <scope>NUCLEOTIDE SEQUENCE [LARGE SCALE GENOMIC DNA]</scope>
    <source>
        <strain evidence="3">RS5460</strain>
    </source>
</reference>
<feature type="compositionally biased region" description="Low complexity" evidence="1">
    <location>
        <begin position="220"/>
        <end position="229"/>
    </location>
</feature>
<feature type="region of interest" description="Disordered" evidence="1">
    <location>
        <begin position="204"/>
        <end position="232"/>
    </location>
</feature>
<organism evidence="2 3">
    <name type="scientific">Pristionchus mayeri</name>
    <dbReference type="NCBI Taxonomy" id="1317129"/>
    <lineage>
        <taxon>Eukaryota</taxon>
        <taxon>Metazoa</taxon>
        <taxon>Ecdysozoa</taxon>
        <taxon>Nematoda</taxon>
        <taxon>Chromadorea</taxon>
        <taxon>Rhabditida</taxon>
        <taxon>Rhabditina</taxon>
        <taxon>Diplogasteromorpha</taxon>
        <taxon>Diplogasteroidea</taxon>
        <taxon>Neodiplogasteridae</taxon>
        <taxon>Pristionchus</taxon>
    </lineage>
</organism>
<evidence type="ECO:0000313" key="3">
    <source>
        <dbReference type="Proteomes" id="UP001328107"/>
    </source>
</evidence>
<evidence type="ECO:0000313" key="2">
    <source>
        <dbReference type="EMBL" id="GMR41909.1"/>
    </source>
</evidence>
<feature type="region of interest" description="Disordered" evidence="1">
    <location>
        <begin position="155"/>
        <end position="177"/>
    </location>
</feature>